<evidence type="ECO:0000259" key="2">
    <source>
        <dbReference type="Pfam" id="PF02517"/>
    </source>
</evidence>
<dbReference type="InterPro" id="IPR003675">
    <property type="entry name" value="Rce1/LyrA-like_dom"/>
</dbReference>
<sequence length="253" mass="29130">MKRALLYSLVFIAIKLVAANMFLMLWRLTGGQGQMMSTSFMLVTLTVTDVLIICMFLWMRWSELSRHWVRTRPWNVLFWCVLAALGAIIPSVWLQEQMPDLPNIVEEQMGIIMKERWGYVVVGLLAPLGEELVFRGAVLRVLLRVRANSWIAIGISAVLFALIHMNPAQMPHAFLIGLLLGWMYYRTDSIVPGVVYHWVNNTVVYVVYNFFPDPSLTLNDLFGDNSHTVQMALLFSMCIFLPSLYQLNERLRK</sequence>
<feature type="transmembrane region" description="Helical" evidence="1">
    <location>
        <begin position="73"/>
        <end position="93"/>
    </location>
</feature>
<evidence type="ECO:0000313" key="3">
    <source>
        <dbReference type="EMBL" id="SEW00540.1"/>
    </source>
</evidence>
<dbReference type="Proteomes" id="UP000199373">
    <property type="component" value="Unassembled WGS sequence"/>
</dbReference>
<feature type="domain" description="CAAX prenyl protease 2/Lysostaphin resistance protein A-like" evidence="2">
    <location>
        <begin position="117"/>
        <end position="203"/>
    </location>
</feature>
<gene>
    <name evidence="3" type="ORF">SAMN04487850_1231</name>
</gene>
<feature type="transmembrane region" description="Helical" evidence="1">
    <location>
        <begin position="169"/>
        <end position="185"/>
    </location>
</feature>
<reference evidence="3 4" key="1">
    <citation type="submission" date="2016-10" db="EMBL/GenBank/DDBJ databases">
        <authorList>
            <person name="de Groot N.N."/>
        </authorList>
    </citation>
    <scope>NUCLEOTIDE SEQUENCE [LARGE SCALE GENOMIC DNA]</scope>
    <source>
        <strain evidence="3 4">TC2-24</strain>
    </source>
</reference>
<feature type="transmembrane region" description="Helical" evidence="1">
    <location>
        <begin position="145"/>
        <end position="163"/>
    </location>
</feature>
<dbReference type="PANTHER" id="PTHR36435">
    <property type="entry name" value="SLR1288 PROTEIN"/>
    <property type="match status" value="1"/>
</dbReference>
<dbReference type="AlphaFoldDB" id="A0A1I0NGS8"/>
<feature type="transmembrane region" description="Helical" evidence="1">
    <location>
        <begin position="35"/>
        <end position="61"/>
    </location>
</feature>
<dbReference type="RefSeq" id="WP_091915362.1">
    <property type="nucleotide sequence ID" value="NZ_FOIQ01000002.1"/>
</dbReference>
<organism evidence="3 4">
    <name type="scientific">Prevotella aff. ruminicola Tc2-24</name>
    <dbReference type="NCBI Taxonomy" id="81582"/>
    <lineage>
        <taxon>Bacteria</taxon>
        <taxon>Pseudomonadati</taxon>
        <taxon>Bacteroidota</taxon>
        <taxon>Bacteroidia</taxon>
        <taxon>Bacteroidales</taxon>
        <taxon>Prevotellaceae</taxon>
        <taxon>Prevotella</taxon>
    </lineage>
</organism>
<keyword evidence="1" id="KW-0472">Membrane</keyword>
<dbReference type="PANTHER" id="PTHR36435:SF1">
    <property type="entry name" value="CAAX AMINO TERMINAL PROTEASE FAMILY PROTEIN"/>
    <property type="match status" value="1"/>
</dbReference>
<protein>
    <recommendedName>
        <fullName evidence="2">CAAX prenyl protease 2/Lysostaphin resistance protein A-like domain-containing protein</fullName>
    </recommendedName>
</protein>
<keyword evidence="1" id="KW-1133">Transmembrane helix</keyword>
<dbReference type="Pfam" id="PF02517">
    <property type="entry name" value="Rce1-like"/>
    <property type="match status" value="1"/>
</dbReference>
<feature type="transmembrane region" description="Helical" evidence="1">
    <location>
        <begin position="228"/>
        <end position="247"/>
    </location>
</feature>
<evidence type="ECO:0000256" key="1">
    <source>
        <dbReference type="SAM" id="Phobius"/>
    </source>
</evidence>
<evidence type="ECO:0000313" key="4">
    <source>
        <dbReference type="Proteomes" id="UP000199373"/>
    </source>
</evidence>
<keyword evidence="1" id="KW-0812">Transmembrane</keyword>
<dbReference type="GO" id="GO:0004175">
    <property type="term" value="F:endopeptidase activity"/>
    <property type="evidence" value="ECO:0007669"/>
    <property type="project" value="UniProtKB-ARBA"/>
</dbReference>
<dbReference type="GO" id="GO:0080120">
    <property type="term" value="P:CAAX-box protein maturation"/>
    <property type="evidence" value="ECO:0007669"/>
    <property type="project" value="UniProtKB-ARBA"/>
</dbReference>
<name>A0A1I0NGS8_9BACT</name>
<keyword evidence="4" id="KW-1185">Reference proteome</keyword>
<feature type="transmembrane region" description="Helical" evidence="1">
    <location>
        <begin position="190"/>
        <end position="208"/>
    </location>
</feature>
<proteinExistence type="predicted"/>
<dbReference type="InterPro" id="IPR052710">
    <property type="entry name" value="CAAX_protease"/>
</dbReference>
<accession>A0A1I0NGS8</accession>
<feature type="transmembrane region" description="Helical" evidence="1">
    <location>
        <begin position="117"/>
        <end position="138"/>
    </location>
</feature>
<dbReference type="EMBL" id="FOIQ01000002">
    <property type="protein sequence ID" value="SEW00540.1"/>
    <property type="molecule type" value="Genomic_DNA"/>
</dbReference>